<evidence type="ECO:0000259" key="9">
    <source>
        <dbReference type="PROSITE" id="PS50199"/>
    </source>
</evidence>
<dbReference type="InterPro" id="IPR016563">
    <property type="entry name" value="Npl4"/>
</dbReference>
<dbReference type="SMART" id="SM00547">
    <property type="entry name" value="ZnF_RBZ"/>
    <property type="match status" value="1"/>
</dbReference>
<dbReference type="GO" id="GO:0006511">
    <property type="term" value="P:ubiquitin-dependent protein catabolic process"/>
    <property type="evidence" value="ECO:0007669"/>
    <property type="project" value="InterPro"/>
</dbReference>
<dbReference type="PANTHER" id="PTHR12710:SF0">
    <property type="entry name" value="NUCLEAR PROTEIN LOCALIZATION PROTEIN 4 HOMOLOG"/>
    <property type="match status" value="1"/>
</dbReference>
<evidence type="ECO:0000313" key="12">
    <source>
        <dbReference type="Proteomes" id="UP001152759"/>
    </source>
</evidence>
<dbReference type="SUPFAM" id="SSF90209">
    <property type="entry name" value="Ran binding protein zinc finger-like"/>
    <property type="match status" value="1"/>
</dbReference>
<dbReference type="InterPro" id="IPR001876">
    <property type="entry name" value="Znf_RanBP2"/>
</dbReference>
<dbReference type="CDD" id="cd08061">
    <property type="entry name" value="MPN_NPL4"/>
    <property type="match status" value="1"/>
</dbReference>
<evidence type="ECO:0000256" key="8">
    <source>
        <dbReference type="SAM" id="MobiDB-lite"/>
    </source>
</evidence>
<dbReference type="SUPFAM" id="SSF54236">
    <property type="entry name" value="Ubiquitin-like"/>
    <property type="match status" value="1"/>
</dbReference>
<dbReference type="FunFam" id="3.40.140.10:FF:000012">
    <property type="entry name" value="nuclear protein localization protein 4 homolog"/>
    <property type="match status" value="1"/>
</dbReference>
<dbReference type="AlphaFoldDB" id="A0A9P0A534"/>
<feature type="region of interest" description="Disordered" evidence="8">
    <location>
        <begin position="587"/>
        <end position="614"/>
    </location>
</feature>
<reference evidence="11" key="1">
    <citation type="submission" date="2021-12" db="EMBL/GenBank/DDBJ databases">
        <authorList>
            <person name="King R."/>
        </authorList>
    </citation>
    <scope>NUCLEOTIDE SEQUENCE</scope>
</reference>
<dbReference type="Pfam" id="PF05020">
    <property type="entry name" value="zf-NPL4"/>
    <property type="match status" value="1"/>
</dbReference>
<name>A0A9P0A534_BEMTA</name>
<feature type="domain" description="RanBP2-type" evidence="9">
    <location>
        <begin position="615"/>
        <end position="644"/>
    </location>
</feature>
<feature type="compositionally biased region" description="Low complexity" evidence="8">
    <location>
        <begin position="588"/>
        <end position="599"/>
    </location>
</feature>
<proteinExistence type="inferred from homology"/>
<keyword evidence="3 7" id="KW-0863">Zinc-finger</keyword>
<dbReference type="PROSITE" id="PS50199">
    <property type="entry name" value="ZF_RANBP2_2"/>
    <property type="match status" value="1"/>
</dbReference>
<dbReference type="GO" id="GO:0005634">
    <property type="term" value="C:nucleus"/>
    <property type="evidence" value="ECO:0007669"/>
    <property type="project" value="TreeGrafter"/>
</dbReference>
<dbReference type="InterPro" id="IPR037518">
    <property type="entry name" value="MPN"/>
</dbReference>
<evidence type="ECO:0000256" key="1">
    <source>
        <dbReference type="ARBA" id="ARBA00011025"/>
    </source>
</evidence>
<evidence type="ECO:0000256" key="7">
    <source>
        <dbReference type="PROSITE-ProRule" id="PRU00322"/>
    </source>
</evidence>
<dbReference type="Gene3D" id="2.30.30.380">
    <property type="entry name" value="Zn-finger domain of Sec23/24"/>
    <property type="match status" value="1"/>
</dbReference>
<dbReference type="Pfam" id="PF05021">
    <property type="entry name" value="NPL4"/>
    <property type="match status" value="1"/>
</dbReference>
<protein>
    <recommendedName>
        <fullName evidence="6">Nuclear protein localization protein 4 homolog</fullName>
    </recommendedName>
</protein>
<gene>
    <name evidence="11" type="ORF">BEMITA_LOCUS3735</name>
</gene>
<dbReference type="PROSITE" id="PS50249">
    <property type="entry name" value="MPN"/>
    <property type="match status" value="1"/>
</dbReference>
<dbReference type="Proteomes" id="UP001152759">
    <property type="component" value="Chromosome 2"/>
</dbReference>
<feature type="domain" description="MPN" evidence="10">
    <location>
        <begin position="249"/>
        <end position="386"/>
    </location>
</feature>
<dbReference type="Gene3D" id="3.10.20.90">
    <property type="entry name" value="Phosphatidylinositol 3-kinase Catalytic Subunit, Chain A, domain 1"/>
    <property type="match status" value="1"/>
</dbReference>
<dbReference type="GO" id="GO:0031625">
    <property type="term" value="F:ubiquitin protein ligase binding"/>
    <property type="evidence" value="ECO:0007669"/>
    <property type="project" value="TreeGrafter"/>
</dbReference>
<evidence type="ECO:0000256" key="2">
    <source>
        <dbReference type="ARBA" id="ARBA00022723"/>
    </source>
</evidence>
<keyword evidence="2" id="KW-0479">Metal-binding</keyword>
<dbReference type="InterPro" id="IPR036443">
    <property type="entry name" value="Znf_RanBP2_sf"/>
</dbReference>
<keyword evidence="12" id="KW-1185">Reference proteome</keyword>
<evidence type="ECO:0000259" key="10">
    <source>
        <dbReference type="PROSITE" id="PS50249"/>
    </source>
</evidence>
<evidence type="ECO:0000256" key="6">
    <source>
        <dbReference type="ARBA" id="ARBA00074519"/>
    </source>
</evidence>
<evidence type="ECO:0000313" key="11">
    <source>
        <dbReference type="EMBL" id="CAH0384406.1"/>
    </source>
</evidence>
<evidence type="ECO:0000256" key="4">
    <source>
        <dbReference type="ARBA" id="ARBA00022833"/>
    </source>
</evidence>
<dbReference type="CDD" id="cd17055">
    <property type="entry name" value="Ubl_AtNPL4_like"/>
    <property type="match status" value="1"/>
</dbReference>
<evidence type="ECO:0000256" key="5">
    <source>
        <dbReference type="ARBA" id="ARBA00060618"/>
    </source>
</evidence>
<dbReference type="GO" id="GO:0043130">
    <property type="term" value="F:ubiquitin binding"/>
    <property type="evidence" value="ECO:0007669"/>
    <property type="project" value="TreeGrafter"/>
</dbReference>
<comment type="similarity">
    <text evidence="1">Belongs to the NPL4 family.</text>
</comment>
<dbReference type="PROSITE" id="PS01358">
    <property type="entry name" value="ZF_RANBP2_1"/>
    <property type="match status" value="1"/>
</dbReference>
<dbReference type="InterPro" id="IPR024682">
    <property type="entry name" value="Npl4_Ub-like_dom"/>
</dbReference>
<evidence type="ECO:0000256" key="3">
    <source>
        <dbReference type="ARBA" id="ARBA00022771"/>
    </source>
</evidence>
<dbReference type="GO" id="GO:0008270">
    <property type="term" value="F:zinc ion binding"/>
    <property type="evidence" value="ECO:0007669"/>
    <property type="project" value="UniProtKB-KW"/>
</dbReference>
<sequence length="644" mass="72251">MAKKIILRVQSSEGTKRVEVDPSDTSVKLFEKVQEGFGLPNYSFTLHKDRTRKEEITSSRSHCVSELGLNHGDTVFLSALNSGNLWSCPDPSLPSTSGTNHVKNSSSGENLGNVGASLSASMLVRNTNGVVEDDVDLQLWKMDGKVKRKRDEKFCHHGSNACCVHCSPLEPFDESYLAEQQVKHMSFHAYLRKLTAGVDRGKFACLEEVNCRIKPGCKGHPPWPRGICSKCQPSAVTLNRQAYRHVDNVQFENPHLVERFLNYWRTTGHQRIGFLYGHYEVHTDVPLGIRATVAVIYEPPQESTRDKVVLCPDEKEPLVDELAKQLGLRKVGWIFTDLLADDLQKGTVKHVRNIDSHFLTAQECIMAGHFQNLHPNPCRFSPSGYFGSKFVTVCVTGDSNNQVFMEGYGVSNQCTALVRHNCLVPTKDAPELGFIRESSNEQYVPDVYYKLKDSYGNEVSKLARPLPVEYLLVDVPVSTPRVPQFTFTADPAITPFPVGNRMIDEHLQDFSALSRYLSQFSRKDFLAAVSDFHFLLYVATMDMLPMKDFMGPLLEAIRDKNNEKAIEWSQSENWATLEQVISASRGDTSANTSFTSNNTQEPNTSTNASDVHPDPSGEAQWTCPYCTFLNLPHLVNCEMCNLPR</sequence>
<dbReference type="InterPro" id="IPR029071">
    <property type="entry name" value="Ubiquitin-like_domsf"/>
</dbReference>
<feature type="compositionally biased region" description="Polar residues" evidence="8">
    <location>
        <begin position="600"/>
        <end position="609"/>
    </location>
</feature>
<comment type="pathway">
    <text evidence="5">Protein degradation; proteasomal ubiquitin-dependent pathway.</text>
</comment>
<dbReference type="InterPro" id="IPR007717">
    <property type="entry name" value="NPL4_C"/>
</dbReference>
<dbReference type="PANTHER" id="PTHR12710">
    <property type="entry name" value="NUCLEAR PROTEIN LOCALIZATION 4"/>
    <property type="match status" value="1"/>
</dbReference>
<organism evidence="11 12">
    <name type="scientific">Bemisia tabaci</name>
    <name type="common">Sweetpotato whitefly</name>
    <name type="synonym">Aleurodes tabaci</name>
    <dbReference type="NCBI Taxonomy" id="7038"/>
    <lineage>
        <taxon>Eukaryota</taxon>
        <taxon>Metazoa</taxon>
        <taxon>Ecdysozoa</taxon>
        <taxon>Arthropoda</taxon>
        <taxon>Hexapoda</taxon>
        <taxon>Insecta</taxon>
        <taxon>Pterygota</taxon>
        <taxon>Neoptera</taxon>
        <taxon>Paraneoptera</taxon>
        <taxon>Hemiptera</taxon>
        <taxon>Sternorrhyncha</taxon>
        <taxon>Aleyrodoidea</taxon>
        <taxon>Aleyrodidae</taxon>
        <taxon>Aleyrodinae</taxon>
        <taxon>Bemisia</taxon>
    </lineage>
</organism>
<keyword evidence="4" id="KW-0862">Zinc</keyword>
<accession>A0A9P0A534</accession>
<dbReference type="Pfam" id="PF11543">
    <property type="entry name" value="UN_NPL4"/>
    <property type="match status" value="1"/>
</dbReference>
<dbReference type="EMBL" id="OU963863">
    <property type="protein sequence ID" value="CAH0384406.1"/>
    <property type="molecule type" value="Genomic_DNA"/>
</dbReference>
<dbReference type="InterPro" id="IPR007716">
    <property type="entry name" value="NPL4_Zn-bd_put"/>
</dbReference>
<dbReference type="PIRSF" id="PIRSF010052">
    <property type="entry name" value="Polyub_prc_Npl4"/>
    <property type="match status" value="1"/>
</dbReference>